<accession>A0A151TN25</accession>
<proteinExistence type="predicted"/>
<sequence length="53" mass="6157">DPQNENGLSNLHHMPLRIVMGRIFDIFKSQFTIFKLTPPFKTRPKLVLTCSTK</sequence>
<feature type="non-terminal residue" evidence="1">
    <location>
        <position position="1"/>
    </location>
</feature>
<dbReference type="EMBL" id="CM003606">
    <property type="protein sequence ID" value="KYP68465.1"/>
    <property type="molecule type" value="Genomic_DNA"/>
</dbReference>
<dbReference type="Proteomes" id="UP000075243">
    <property type="component" value="Chromosome 4"/>
</dbReference>
<gene>
    <name evidence="1" type="ORF">KK1_022090</name>
</gene>
<dbReference type="AlphaFoldDB" id="A0A151TN25"/>
<reference evidence="1 2" key="1">
    <citation type="journal article" date="2012" name="Nat. Biotechnol.">
        <title>Draft genome sequence of pigeonpea (Cajanus cajan), an orphan legume crop of resource-poor farmers.</title>
        <authorList>
            <person name="Varshney R.K."/>
            <person name="Chen W."/>
            <person name="Li Y."/>
            <person name="Bharti A.K."/>
            <person name="Saxena R.K."/>
            <person name="Schlueter J.A."/>
            <person name="Donoghue M.T."/>
            <person name="Azam S."/>
            <person name="Fan G."/>
            <person name="Whaley A.M."/>
            <person name="Farmer A.D."/>
            <person name="Sheridan J."/>
            <person name="Iwata A."/>
            <person name="Tuteja R."/>
            <person name="Penmetsa R.V."/>
            <person name="Wu W."/>
            <person name="Upadhyaya H.D."/>
            <person name="Yang S.P."/>
            <person name="Shah T."/>
            <person name="Saxena K.B."/>
            <person name="Michael T."/>
            <person name="McCombie W.R."/>
            <person name="Yang B."/>
            <person name="Zhang G."/>
            <person name="Yang H."/>
            <person name="Wang J."/>
            <person name="Spillane C."/>
            <person name="Cook D.R."/>
            <person name="May G.D."/>
            <person name="Xu X."/>
            <person name="Jackson S.A."/>
        </authorList>
    </citation>
    <scope>NUCLEOTIDE SEQUENCE [LARGE SCALE GENOMIC DNA]</scope>
    <source>
        <strain evidence="2">cv. Asha</strain>
    </source>
</reference>
<name>A0A151TN25_CAJCA</name>
<evidence type="ECO:0000313" key="2">
    <source>
        <dbReference type="Proteomes" id="UP000075243"/>
    </source>
</evidence>
<protein>
    <submittedName>
        <fullName evidence="1">Uncharacterized protein</fullName>
    </submittedName>
</protein>
<keyword evidence="2" id="KW-1185">Reference proteome</keyword>
<organism evidence="1 2">
    <name type="scientific">Cajanus cajan</name>
    <name type="common">Pigeon pea</name>
    <name type="synonym">Cajanus indicus</name>
    <dbReference type="NCBI Taxonomy" id="3821"/>
    <lineage>
        <taxon>Eukaryota</taxon>
        <taxon>Viridiplantae</taxon>
        <taxon>Streptophyta</taxon>
        <taxon>Embryophyta</taxon>
        <taxon>Tracheophyta</taxon>
        <taxon>Spermatophyta</taxon>
        <taxon>Magnoliopsida</taxon>
        <taxon>eudicotyledons</taxon>
        <taxon>Gunneridae</taxon>
        <taxon>Pentapetalae</taxon>
        <taxon>rosids</taxon>
        <taxon>fabids</taxon>
        <taxon>Fabales</taxon>
        <taxon>Fabaceae</taxon>
        <taxon>Papilionoideae</taxon>
        <taxon>50 kb inversion clade</taxon>
        <taxon>NPAAA clade</taxon>
        <taxon>indigoferoid/millettioid clade</taxon>
        <taxon>Phaseoleae</taxon>
        <taxon>Cajanus</taxon>
    </lineage>
</organism>
<evidence type="ECO:0000313" key="1">
    <source>
        <dbReference type="EMBL" id="KYP68465.1"/>
    </source>
</evidence>
<dbReference type="Gramene" id="C.cajan_21457.t">
    <property type="protein sequence ID" value="C.cajan_21457.t.cds1"/>
    <property type="gene ID" value="C.cajan_21457"/>
</dbReference>